<dbReference type="EMBL" id="VSSQ01019733">
    <property type="protein sequence ID" value="MPM64021.1"/>
    <property type="molecule type" value="Genomic_DNA"/>
</dbReference>
<sequence length="41" mass="4752">MEQSPVVVLYYDMAVRFISNRIKGLKPNAMNLLNLKEVVKE</sequence>
<comment type="caution">
    <text evidence="1">The sequence shown here is derived from an EMBL/GenBank/DDBJ whole genome shotgun (WGS) entry which is preliminary data.</text>
</comment>
<reference evidence="1" key="1">
    <citation type="submission" date="2019-08" db="EMBL/GenBank/DDBJ databases">
        <authorList>
            <person name="Kucharzyk K."/>
            <person name="Murdoch R.W."/>
            <person name="Higgins S."/>
            <person name="Loffler F."/>
        </authorList>
    </citation>
    <scope>NUCLEOTIDE SEQUENCE</scope>
</reference>
<protein>
    <submittedName>
        <fullName evidence="1">Uncharacterized protein</fullName>
    </submittedName>
</protein>
<evidence type="ECO:0000313" key="1">
    <source>
        <dbReference type="EMBL" id="MPM64021.1"/>
    </source>
</evidence>
<dbReference type="AlphaFoldDB" id="A0A645BHJ3"/>
<proteinExistence type="predicted"/>
<organism evidence="1">
    <name type="scientific">bioreactor metagenome</name>
    <dbReference type="NCBI Taxonomy" id="1076179"/>
    <lineage>
        <taxon>unclassified sequences</taxon>
        <taxon>metagenomes</taxon>
        <taxon>ecological metagenomes</taxon>
    </lineage>
</organism>
<accession>A0A645BHJ3</accession>
<name>A0A645BHJ3_9ZZZZ</name>
<gene>
    <name evidence="1" type="ORF">SDC9_110907</name>
</gene>